<dbReference type="PANTHER" id="PTHR48111:SF1">
    <property type="entry name" value="TWO-COMPONENT RESPONSE REGULATOR ORR33"/>
    <property type="match status" value="1"/>
</dbReference>
<evidence type="ECO:0000256" key="1">
    <source>
        <dbReference type="ARBA" id="ARBA00022553"/>
    </source>
</evidence>
<comment type="caution">
    <text evidence="10">The sequence shown here is derived from an EMBL/GenBank/DDBJ whole genome shotgun (WGS) entry which is preliminary data.</text>
</comment>
<dbReference type="PROSITE" id="PS50110">
    <property type="entry name" value="RESPONSE_REGULATORY"/>
    <property type="match status" value="1"/>
</dbReference>
<evidence type="ECO:0000259" key="9">
    <source>
        <dbReference type="PROSITE" id="PS51755"/>
    </source>
</evidence>
<dbReference type="InterPro" id="IPR039420">
    <property type="entry name" value="WalR-like"/>
</dbReference>
<gene>
    <name evidence="10" type="ORF">JIN84_22305</name>
</gene>
<keyword evidence="11" id="KW-1185">Reference proteome</keyword>
<evidence type="ECO:0000256" key="5">
    <source>
        <dbReference type="ARBA" id="ARBA00023163"/>
    </source>
</evidence>
<feature type="domain" description="OmpR/PhoB-type" evidence="9">
    <location>
        <begin position="126"/>
        <end position="225"/>
    </location>
</feature>
<dbReference type="CDD" id="cd00383">
    <property type="entry name" value="trans_reg_C"/>
    <property type="match status" value="1"/>
</dbReference>
<dbReference type="RefSeq" id="WP_200353315.1">
    <property type="nucleotide sequence ID" value="NZ_BAABHZ010000002.1"/>
</dbReference>
<keyword evidence="4 7" id="KW-0238">DNA-binding</keyword>
<evidence type="ECO:0000313" key="11">
    <source>
        <dbReference type="Proteomes" id="UP000600139"/>
    </source>
</evidence>
<keyword evidence="3" id="KW-0805">Transcription regulation</keyword>
<dbReference type="GO" id="GO:0005829">
    <property type="term" value="C:cytosol"/>
    <property type="evidence" value="ECO:0007669"/>
    <property type="project" value="TreeGrafter"/>
</dbReference>
<dbReference type="Gene3D" id="3.40.50.2300">
    <property type="match status" value="1"/>
</dbReference>
<dbReference type="InterPro" id="IPR016032">
    <property type="entry name" value="Sig_transdc_resp-reg_C-effctor"/>
</dbReference>
<sequence>MRLLIIEDEVPMRTALVETLAAEGYRVRAAADGVTGLEMACTEAYDLVLLDVMMPGLDGFAVCRSLRQRGRDMPVLMLTAKGQIDDRVEGLDSGADDYLLKPFSLKELLARIRALLRRQERGQGVPEVLEIGAATIDFLRGHILRAGREHPLSEKESGMLRLLASHAGEAVSREKFLDVVWGYHAYPSTRTIDNFVTTLRQKLEPDPADPRHLVTVRGVGYRLDVGCMESDSPSRIPVENRRA</sequence>
<dbReference type="PROSITE" id="PS51755">
    <property type="entry name" value="OMPR_PHOB"/>
    <property type="match status" value="1"/>
</dbReference>
<feature type="modified residue" description="4-aspartylphosphate" evidence="6">
    <location>
        <position position="51"/>
    </location>
</feature>
<dbReference type="SMART" id="SM00862">
    <property type="entry name" value="Trans_reg_C"/>
    <property type="match status" value="1"/>
</dbReference>
<dbReference type="SUPFAM" id="SSF46894">
    <property type="entry name" value="C-terminal effector domain of the bipartite response regulators"/>
    <property type="match status" value="1"/>
</dbReference>
<keyword evidence="1 6" id="KW-0597">Phosphoprotein</keyword>
<proteinExistence type="predicted"/>
<dbReference type="EMBL" id="JAENIK010000013">
    <property type="protein sequence ID" value="MBK1818368.1"/>
    <property type="molecule type" value="Genomic_DNA"/>
</dbReference>
<dbReference type="Gene3D" id="6.10.250.690">
    <property type="match status" value="1"/>
</dbReference>
<keyword evidence="5" id="KW-0804">Transcription</keyword>
<evidence type="ECO:0000256" key="6">
    <source>
        <dbReference type="PROSITE-ProRule" id="PRU00169"/>
    </source>
</evidence>
<name>A0A934R9G6_9BACT</name>
<protein>
    <submittedName>
        <fullName evidence="10">Response regulator transcription factor</fullName>
    </submittedName>
</protein>
<dbReference type="PANTHER" id="PTHR48111">
    <property type="entry name" value="REGULATOR OF RPOS"/>
    <property type="match status" value="1"/>
</dbReference>
<dbReference type="Gene3D" id="1.10.10.10">
    <property type="entry name" value="Winged helix-like DNA-binding domain superfamily/Winged helix DNA-binding domain"/>
    <property type="match status" value="1"/>
</dbReference>
<dbReference type="Pfam" id="PF00072">
    <property type="entry name" value="Response_reg"/>
    <property type="match status" value="1"/>
</dbReference>
<organism evidence="10 11">
    <name type="scientific">Luteolibacter yonseiensis</name>
    <dbReference type="NCBI Taxonomy" id="1144680"/>
    <lineage>
        <taxon>Bacteria</taxon>
        <taxon>Pseudomonadati</taxon>
        <taxon>Verrucomicrobiota</taxon>
        <taxon>Verrucomicrobiia</taxon>
        <taxon>Verrucomicrobiales</taxon>
        <taxon>Verrucomicrobiaceae</taxon>
        <taxon>Luteolibacter</taxon>
    </lineage>
</organism>
<dbReference type="AlphaFoldDB" id="A0A934R9G6"/>
<evidence type="ECO:0000259" key="8">
    <source>
        <dbReference type="PROSITE" id="PS50110"/>
    </source>
</evidence>
<dbReference type="GO" id="GO:0000976">
    <property type="term" value="F:transcription cis-regulatory region binding"/>
    <property type="evidence" value="ECO:0007669"/>
    <property type="project" value="TreeGrafter"/>
</dbReference>
<dbReference type="InterPro" id="IPR001867">
    <property type="entry name" value="OmpR/PhoB-type_DNA-bd"/>
</dbReference>
<keyword evidence="2" id="KW-0902">Two-component regulatory system</keyword>
<accession>A0A934R9G6</accession>
<dbReference type="GO" id="GO:0006355">
    <property type="term" value="P:regulation of DNA-templated transcription"/>
    <property type="evidence" value="ECO:0007669"/>
    <property type="project" value="InterPro"/>
</dbReference>
<feature type="domain" description="Response regulatory" evidence="8">
    <location>
        <begin position="2"/>
        <end position="116"/>
    </location>
</feature>
<dbReference type="InterPro" id="IPR001789">
    <property type="entry name" value="Sig_transdc_resp-reg_receiver"/>
</dbReference>
<dbReference type="Pfam" id="PF00486">
    <property type="entry name" value="Trans_reg_C"/>
    <property type="match status" value="1"/>
</dbReference>
<dbReference type="Proteomes" id="UP000600139">
    <property type="component" value="Unassembled WGS sequence"/>
</dbReference>
<evidence type="ECO:0000256" key="4">
    <source>
        <dbReference type="ARBA" id="ARBA00023125"/>
    </source>
</evidence>
<evidence type="ECO:0000256" key="7">
    <source>
        <dbReference type="PROSITE-ProRule" id="PRU01091"/>
    </source>
</evidence>
<dbReference type="SMART" id="SM00448">
    <property type="entry name" value="REC"/>
    <property type="match status" value="1"/>
</dbReference>
<evidence type="ECO:0000256" key="3">
    <source>
        <dbReference type="ARBA" id="ARBA00023015"/>
    </source>
</evidence>
<evidence type="ECO:0000313" key="10">
    <source>
        <dbReference type="EMBL" id="MBK1818368.1"/>
    </source>
</evidence>
<dbReference type="GO" id="GO:0032993">
    <property type="term" value="C:protein-DNA complex"/>
    <property type="evidence" value="ECO:0007669"/>
    <property type="project" value="TreeGrafter"/>
</dbReference>
<evidence type="ECO:0000256" key="2">
    <source>
        <dbReference type="ARBA" id="ARBA00023012"/>
    </source>
</evidence>
<feature type="DNA-binding region" description="OmpR/PhoB-type" evidence="7">
    <location>
        <begin position="126"/>
        <end position="225"/>
    </location>
</feature>
<dbReference type="InterPro" id="IPR011006">
    <property type="entry name" value="CheY-like_superfamily"/>
</dbReference>
<dbReference type="FunFam" id="3.40.50.2300:FF:000001">
    <property type="entry name" value="DNA-binding response regulator PhoB"/>
    <property type="match status" value="1"/>
</dbReference>
<dbReference type="GO" id="GO:0000156">
    <property type="term" value="F:phosphorelay response regulator activity"/>
    <property type="evidence" value="ECO:0007669"/>
    <property type="project" value="TreeGrafter"/>
</dbReference>
<reference evidence="10" key="1">
    <citation type="submission" date="2021-01" db="EMBL/GenBank/DDBJ databases">
        <title>Modified the classification status of verrucomicrobia.</title>
        <authorList>
            <person name="Feng X."/>
        </authorList>
    </citation>
    <scope>NUCLEOTIDE SEQUENCE</scope>
    <source>
        <strain evidence="10">JCM 18052</strain>
    </source>
</reference>
<dbReference type="SUPFAM" id="SSF52172">
    <property type="entry name" value="CheY-like"/>
    <property type="match status" value="1"/>
</dbReference>
<dbReference type="InterPro" id="IPR036388">
    <property type="entry name" value="WH-like_DNA-bd_sf"/>
</dbReference>